<evidence type="ECO:0000313" key="1">
    <source>
        <dbReference type="EMBL" id="MEC5386052.1"/>
    </source>
</evidence>
<gene>
    <name evidence="1" type="ORF">VVD49_09970</name>
</gene>
<evidence type="ECO:0000313" key="2">
    <source>
        <dbReference type="Proteomes" id="UP001331561"/>
    </source>
</evidence>
<comment type="caution">
    <text evidence="1">The sequence shown here is derived from an EMBL/GenBank/DDBJ whole genome shotgun (WGS) entry which is preliminary data.</text>
</comment>
<accession>A0ABU6K314</accession>
<name>A0ABU6K314_9RHOO</name>
<organism evidence="1 2">
    <name type="scientific">Uliginosibacterium silvisoli</name>
    <dbReference type="NCBI Taxonomy" id="3114758"/>
    <lineage>
        <taxon>Bacteria</taxon>
        <taxon>Pseudomonadati</taxon>
        <taxon>Pseudomonadota</taxon>
        <taxon>Betaproteobacteria</taxon>
        <taxon>Rhodocyclales</taxon>
        <taxon>Zoogloeaceae</taxon>
        <taxon>Uliginosibacterium</taxon>
    </lineage>
</organism>
<dbReference type="RefSeq" id="WP_327599031.1">
    <property type="nucleotide sequence ID" value="NZ_JAYXHS010000002.1"/>
</dbReference>
<reference evidence="1 2" key="1">
    <citation type="submission" date="2024-01" db="EMBL/GenBank/DDBJ databases">
        <title>Uliginosibacterium soil sp. nov.</title>
        <authorList>
            <person name="Lv Y."/>
        </authorList>
    </citation>
    <scope>NUCLEOTIDE SEQUENCE [LARGE SCALE GENOMIC DNA]</scope>
    <source>
        <strain evidence="1 2">H3</strain>
    </source>
</reference>
<dbReference type="Proteomes" id="UP001331561">
    <property type="component" value="Unassembled WGS sequence"/>
</dbReference>
<dbReference type="EMBL" id="JAYXHS010000002">
    <property type="protein sequence ID" value="MEC5386052.1"/>
    <property type="molecule type" value="Genomic_DNA"/>
</dbReference>
<sequence length="47" mass="5273">MSFLMRNLGLSKTRRIARTDVVSAVLLDVRAYGFSSAVSALMRDLRQ</sequence>
<proteinExistence type="predicted"/>
<protein>
    <submittedName>
        <fullName evidence="1">Uncharacterized protein</fullName>
    </submittedName>
</protein>
<keyword evidence="2" id="KW-1185">Reference proteome</keyword>